<gene>
    <name evidence="1" type="ORF">KA717_00290</name>
</gene>
<protein>
    <submittedName>
        <fullName evidence="1">DUF29 domain-containing protein</fullName>
    </submittedName>
</protein>
<dbReference type="EMBL" id="CP073041">
    <property type="protein sequence ID" value="UXE61496.1"/>
    <property type="molecule type" value="Genomic_DNA"/>
</dbReference>
<dbReference type="AlphaFoldDB" id="A0A977PVX9"/>
<dbReference type="Proteomes" id="UP001065613">
    <property type="component" value="Chromosome"/>
</dbReference>
<dbReference type="Pfam" id="PF01724">
    <property type="entry name" value="DUF29"/>
    <property type="match status" value="1"/>
</dbReference>
<dbReference type="KEGG" id="wna:KA717_00290"/>
<organism evidence="1">
    <name type="scientific">Woronichinia naegeliana WA131</name>
    <dbReference type="NCBI Taxonomy" id="2824559"/>
    <lineage>
        <taxon>Bacteria</taxon>
        <taxon>Bacillati</taxon>
        <taxon>Cyanobacteriota</taxon>
        <taxon>Cyanophyceae</taxon>
        <taxon>Synechococcales</taxon>
        <taxon>Coelosphaeriaceae</taxon>
        <taxon>Woronichinia</taxon>
    </lineage>
</organism>
<reference evidence="1" key="1">
    <citation type="submission" date="2021-04" db="EMBL/GenBank/DDBJ databases">
        <title>Genome sequence of Woronichinia naegeliana from Washington state freshwater lake bloom.</title>
        <authorList>
            <person name="Dreher T.W."/>
        </authorList>
    </citation>
    <scope>NUCLEOTIDE SEQUENCE</scope>
    <source>
        <strain evidence="1">WA131</strain>
    </source>
</reference>
<dbReference type="Gene3D" id="1.20.1220.20">
    <property type="entry name" value="Uncharcterised protein PF01724"/>
    <property type="match status" value="1"/>
</dbReference>
<dbReference type="PANTHER" id="PTHR34235">
    <property type="entry name" value="SLR1203 PROTEIN-RELATED"/>
    <property type="match status" value="1"/>
</dbReference>
<dbReference type="InterPro" id="IPR002636">
    <property type="entry name" value="DUF29"/>
</dbReference>
<sequence>MTIFVPEQTKSTLLYENDFELWLEQTINQLKSQQFEQLDIEHLIEELTDLGKSNKRSLESNLIILIAHLLKLKIQQDAPEMMKSSWLDSVSEHRQRILYDLEEIPSLKSHLETAIAKVYPSSRKLAIKEGKRAKFGVRVPLEKEYPLDCPFTVEQILDEDFEGVEFNHDDHPNPLTP</sequence>
<name>A0A977PVX9_9CYAN</name>
<evidence type="ECO:0000313" key="1">
    <source>
        <dbReference type="EMBL" id="UXE61496.1"/>
    </source>
</evidence>
<proteinExistence type="predicted"/>
<accession>A0A977PVX9</accession>